<evidence type="ECO:0000256" key="6">
    <source>
        <dbReference type="ARBA" id="ARBA00023032"/>
    </source>
</evidence>
<reference evidence="11 12" key="1">
    <citation type="submission" date="2016-06" db="EMBL/GenBank/DDBJ databases">
        <title>Complete genome sequences of Bordetella bronchialis and Bordetella flabilis.</title>
        <authorList>
            <person name="LiPuma J.J."/>
            <person name="Spilker T."/>
        </authorList>
    </citation>
    <scope>NUCLEOTIDE SEQUENCE [LARGE SCALE GENOMIC DNA]</scope>
    <source>
        <strain evidence="11 12">AU10664</strain>
    </source>
</reference>
<comment type="subunit">
    <text evidence="2">The complex is composed of two ATP-binding proteins (CysA), two transmembrane proteins (CysT and CysW) and a solute-binding protein (CysP).</text>
</comment>
<evidence type="ECO:0000256" key="5">
    <source>
        <dbReference type="ARBA" id="ARBA00022989"/>
    </source>
</evidence>
<dbReference type="EMBL" id="CP016172">
    <property type="protein sequence ID" value="ANN77122.1"/>
    <property type="molecule type" value="Genomic_DNA"/>
</dbReference>
<evidence type="ECO:0000256" key="3">
    <source>
        <dbReference type="ARBA" id="ARBA00022448"/>
    </source>
</evidence>
<keyword evidence="12" id="KW-1185">Reference proteome</keyword>
<dbReference type="Pfam" id="PF00528">
    <property type="entry name" value="BPD_transp_1"/>
    <property type="match status" value="1"/>
</dbReference>
<dbReference type="PANTHER" id="PTHR30406:SF1">
    <property type="entry name" value="SULFATE TRANSPORT SYSTEM PERMEASE PROTEIN CYSW"/>
    <property type="match status" value="1"/>
</dbReference>
<evidence type="ECO:0000313" key="11">
    <source>
        <dbReference type="EMBL" id="ANN77122.1"/>
    </source>
</evidence>
<dbReference type="PROSITE" id="PS50928">
    <property type="entry name" value="ABC_TM1"/>
    <property type="match status" value="1"/>
</dbReference>
<dbReference type="SUPFAM" id="SSF161098">
    <property type="entry name" value="MetI-like"/>
    <property type="match status" value="1"/>
</dbReference>
<dbReference type="InterPro" id="IPR035906">
    <property type="entry name" value="MetI-like_sf"/>
</dbReference>
<comment type="function">
    <text evidence="8">Part of the ABC transporter complex CysAWTP (TC 3.A.1.6.1) involved in sulfate/thiosulfate import. Probably responsible for the translocation of the substrate across the membrane.</text>
</comment>
<dbReference type="STRING" id="463014.BAU07_08385"/>
<feature type="transmembrane region" description="Helical" evidence="9">
    <location>
        <begin position="200"/>
        <end position="226"/>
    </location>
</feature>
<name>A0A193GAU7_9BORD</name>
<feature type="transmembrane region" description="Helical" evidence="9">
    <location>
        <begin position="61"/>
        <end position="87"/>
    </location>
</feature>
<gene>
    <name evidence="11" type="ORF">BAU07_08385</name>
</gene>
<dbReference type="NCBIfam" id="TIGR00969">
    <property type="entry name" value="3a0106s02"/>
    <property type="match status" value="1"/>
</dbReference>
<dbReference type="InterPro" id="IPR005667">
    <property type="entry name" value="Sulph_transpt2"/>
</dbReference>
<protein>
    <submittedName>
        <fullName evidence="11">Sulfate ABC transporter permease subunit CysW</fullName>
    </submittedName>
</protein>
<feature type="domain" description="ABC transmembrane type-1" evidence="10">
    <location>
        <begin position="64"/>
        <end position="271"/>
    </location>
</feature>
<evidence type="ECO:0000259" key="10">
    <source>
        <dbReference type="PROSITE" id="PS50928"/>
    </source>
</evidence>
<dbReference type="GO" id="GO:0015419">
    <property type="term" value="F:ABC-type sulfate transporter activity"/>
    <property type="evidence" value="ECO:0007669"/>
    <property type="project" value="InterPro"/>
</dbReference>
<dbReference type="KEGG" id="bfz:BAU07_08385"/>
<evidence type="ECO:0000256" key="1">
    <source>
        <dbReference type="ARBA" id="ARBA00004651"/>
    </source>
</evidence>
<evidence type="ECO:0000256" key="8">
    <source>
        <dbReference type="ARBA" id="ARBA00025323"/>
    </source>
</evidence>
<dbReference type="CDD" id="cd06261">
    <property type="entry name" value="TM_PBP2"/>
    <property type="match status" value="1"/>
</dbReference>
<sequence length="305" mass="31816">MMPRLASQDKGGGRLGRAVLVASAAAFLILFLVLPLCVVFAEALRKGIDAYVAALAAPDAAAAIALTLLTAAISVPLNVVFGIAAAWAIAKHEFRGKSLLITLIDLPFSVSPVVAGVSYILVLGAQGWLGPWLMAHDLKIVFAVPGIVLVTTFVTLPLVARELIPVMQAQGKEEEEAAIVLGAGGWQTFMRVTLPNIRSGLVYGVILCNARAMGEFGAVSVVSGHIRGLTNTIPLQVEILYNEYQIQAGFAVASLLAVLALATLIIKTVVQWRHARLLARLDEAPALALAPASGASTVAFPGTAG</sequence>
<proteinExistence type="predicted"/>
<evidence type="ECO:0000313" key="12">
    <source>
        <dbReference type="Proteomes" id="UP000091926"/>
    </source>
</evidence>
<evidence type="ECO:0000256" key="2">
    <source>
        <dbReference type="ARBA" id="ARBA00011779"/>
    </source>
</evidence>
<dbReference type="InterPro" id="IPR000515">
    <property type="entry name" value="MetI-like"/>
</dbReference>
<dbReference type="Gene3D" id="1.10.3720.10">
    <property type="entry name" value="MetI-like"/>
    <property type="match status" value="1"/>
</dbReference>
<dbReference type="RefSeq" id="WP_066656001.1">
    <property type="nucleotide sequence ID" value="NZ_CBCSCL010000014.1"/>
</dbReference>
<evidence type="ECO:0000256" key="9">
    <source>
        <dbReference type="SAM" id="Phobius"/>
    </source>
</evidence>
<keyword evidence="5 9" id="KW-1133">Transmembrane helix</keyword>
<feature type="transmembrane region" description="Helical" evidence="9">
    <location>
        <begin position="20"/>
        <end position="41"/>
    </location>
</feature>
<dbReference type="OrthoDB" id="9774448at2"/>
<keyword evidence="7 9" id="KW-0472">Membrane</keyword>
<comment type="subcellular location">
    <subcellularLocation>
        <location evidence="1">Cell membrane</location>
        <topology evidence="1">Multi-pass membrane protein</topology>
    </subcellularLocation>
</comment>
<accession>A0A193GAU7</accession>
<feature type="transmembrane region" description="Helical" evidence="9">
    <location>
        <begin position="140"/>
        <end position="160"/>
    </location>
</feature>
<keyword evidence="6" id="KW-0764">Sulfate transport</keyword>
<keyword evidence="4 9" id="KW-0812">Transmembrane</keyword>
<evidence type="ECO:0000256" key="7">
    <source>
        <dbReference type="ARBA" id="ARBA00023136"/>
    </source>
</evidence>
<dbReference type="GO" id="GO:0005886">
    <property type="term" value="C:plasma membrane"/>
    <property type="evidence" value="ECO:0007669"/>
    <property type="project" value="UniProtKB-SubCell"/>
</dbReference>
<dbReference type="Proteomes" id="UP000091926">
    <property type="component" value="Chromosome"/>
</dbReference>
<feature type="transmembrane region" description="Helical" evidence="9">
    <location>
        <begin position="99"/>
        <end position="120"/>
    </location>
</feature>
<dbReference type="AlphaFoldDB" id="A0A193GAU7"/>
<evidence type="ECO:0000256" key="4">
    <source>
        <dbReference type="ARBA" id="ARBA00022692"/>
    </source>
</evidence>
<dbReference type="InterPro" id="IPR011866">
    <property type="entry name" value="CysW_permease"/>
</dbReference>
<dbReference type="PANTHER" id="PTHR30406">
    <property type="entry name" value="SULFATE TRANSPORT SYSTEM PERMEASE PROTEIN"/>
    <property type="match status" value="1"/>
</dbReference>
<feature type="transmembrane region" description="Helical" evidence="9">
    <location>
        <begin position="246"/>
        <end position="270"/>
    </location>
</feature>
<organism evidence="11 12">
    <name type="scientific">Bordetella flabilis</name>
    <dbReference type="NCBI Taxonomy" id="463014"/>
    <lineage>
        <taxon>Bacteria</taxon>
        <taxon>Pseudomonadati</taxon>
        <taxon>Pseudomonadota</taxon>
        <taxon>Betaproteobacteria</taxon>
        <taxon>Burkholderiales</taxon>
        <taxon>Alcaligenaceae</taxon>
        <taxon>Bordetella</taxon>
    </lineage>
</organism>
<keyword evidence="3" id="KW-0813">Transport</keyword>
<dbReference type="NCBIfam" id="TIGR02140">
    <property type="entry name" value="permease_CysW"/>
    <property type="match status" value="1"/>
</dbReference>